<dbReference type="InterPro" id="IPR000847">
    <property type="entry name" value="LysR_HTH_N"/>
</dbReference>
<dbReference type="Pfam" id="PF03466">
    <property type="entry name" value="LysR_substrate"/>
    <property type="match status" value="1"/>
</dbReference>
<accession>A0ABS2Q477</accession>
<dbReference type="Pfam" id="PF00126">
    <property type="entry name" value="HTH_1"/>
    <property type="match status" value="1"/>
</dbReference>
<comment type="caution">
    <text evidence="6">The sequence shown here is derived from an EMBL/GenBank/DDBJ whole genome shotgun (WGS) entry which is preliminary data.</text>
</comment>
<evidence type="ECO:0000256" key="4">
    <source>
        <dbReference type="ARBA" id="ARBA00023163"/>
    </source>
</evidence>
<dbReference type="Gene3D" id="3.40.190.290">
    <property type="match status" value="1"/>
</dbReference>
<dbReference type="InterPro" id="IPR005119">
    <property type="entry name" value="LysR_subst-bd"/>
</dbReference>
<dbReference type="PANTHER" id="PTHR30419:SF28">
    <property type="entry name" value="HTH-TYPE TRANSCRIPTIONAL REGULATOR BSDA"/>
    <property type="match status" value="1"/>
</dbReference>
<evidence type="ECO:0000256" key="1">
    <source>
        <dbReference type="ARBA" id="ARBA00009437"/>
    </source>
</evidence>
<feature type="domain" description="HTH lysR-type" evidence="5">
    <location>
        <begin position="1"/>
        <end position="58"/>
    </location>
</feature>
<evidence type="ECO:0000256" key="2">
    <source>
        <dbReference type="ARBA" id="ARBA00023015"/>
    </source>
</evidence>
<dbReference type="InterPro" id="IPR036390">
    <property type="entry name" value="WH_DNA-bd_sf"/>
</dbReference>
<evidence type="ECO:0000256" key="3">
    <source>
        <dbReference type="ARBA" id="ARBA00023125"/>
    </source>
</evidence>
<comment type="similarity">
    <text evidence="1">Belongs to the LysR transcriptional regulatory family.</text>
</comment>
<sequence>MELRQIEYFIEAAKREHITKAAETLHVAQSAISRQITLLEEELGVSLFTRRGRNIQLTLMGKIFLEHAKRGMMEFSKARQKIDEYLNPNRGLIRLGISTSLSVQILPTILNAFYTRHPGIRVQLQQGSVPYLTKLISQGKIDLAFASPLPKTDHQICSRSLFKERMVLLMQKNHRVSGKSPVSFSDLKNEHFITFRSNLFLQELFIHACRESGFQPNIVFEGEDMDSIKGLVAADFGIALMPEHAVSYNLTENLITVPLRDPQICRTVGIIQPSDRDLAPSEKLFFRFVDKFFIQRLTSNHETTADE</sequence>
<organism evidence="6 7">
    <name type="scientific">Sporolactobacillus spathodeae</name>
    <dbReference type="NCBI Taxonomy" id="1465502"/>
    <lineage>
        <taxon>Bacteria</taxon>
        <taxon>Bacillati</taxon>
        <taxon>Bacillota</taxon>
        <taxon>Bacilli</taxon>
        <taxon>Bacillales</taxon>
        <taxon>Sporolactobacillaceae</taxon>
        <taxon>Sporolactobacillus</taxon>
    </lineage>
</organism>
<dbReference type="PANTHER" id="PTHR30419">
    <property type="entry name" value="HTH-TYPE TRANSCRIPTIONAL REGULATOR YBHD"/>
    <property type="match status" value="1"/>
</dbReference>
<dbReference type="PROSITE" id="PS50931">
    <property type="entry name" value="HTH_LYSR"/>
    <property type="match status" value="1"/>
</dbReference>
<evidence type="ECO:0000313" key="6">
    <source>
        <dbReference type="EMBL" id="MBM7656582.1"/>
    </source>
</evidence>
<keyword evidence="3" id="KW-0238">DNA-binding</keyword>
<gene>
    <name evidence="6" type="ORF">JOC27_000018</name>
</gene>
<keyword evidence="4" id="KW-0804">Transcription</keyword>
<dbReference type="PRINTS" id="PR00039">
    <property type="entry name" value="HTHLYSR"/>
</dbReference>
<reference evidence="6 7" key="1">
    <citation type="submission" date="2021-01" db="EMBL/GenBank/DDBJ databases">
        <title>Genomic Encyclopedia of Type Strains, Phase IV (KMG-IV): sequencing the most valuable type-strain genomes for metagenomic binning, comparative biology and taxonomic classification.</title>
        <authorList>
            <person name="Goeker M."/>
        </authorList>
    </citation>
    <scope>NUCLEOTIDE SEQUENCE [LARGE SCALE GENOMIC DNA]</scope>
    <source>
        <strain evidence="6 7">DSM 100968</strain>
    </source>
</reference>
<dbReference type="RefSeq" id="WP_205004955.1">
    <property type="nucleotide sequence ID" value="NZ_CBCRXA010000001.1"/>
</dbReference>
<dbReference type="InterPro" id="IPR036388">
    <property type="entry name" value="WH-like_DNA-bd_sf"/>
</dbReference>
<proteinExistence type="inferred from homology"/>
<name>A0ABS2Q477_9BACL</name>
<evidence type="ECO:0000259" key="5">
    <source>
        <dbReference type="PROSITE" id="PS50931"/>
    </source>
</evidence>
<dbReference type="EMBL" id="JAFBEV010000001">
    <property type="protein sequence ID" value="MBM7656582.1"/>
    <property type="molecule type" value="Genomic_DNA"/>
</dbReference>
<dbReference type="SUPFAM" id="SSF53850">
    <property type="entry name" value="Periplasmic binding protein-like II"/>
    <property type="match status" value="1"/>
</dbReference>
<protein>
    <submittedName>
        <fullName evidence="6">LysR family transcriptional activator of glutamate synthase operon</fullName>
    </submittedName>
</protein>
<keyword evidence="7" id="KW-1185">Reference proteome</keyword>
<dbReference type="InterPro" id="IPR050950">
    <property type="entry name" value="HTH-type_LysR_regulators"/>
</dbReference>
<keyword evidence="2" id="KW-0805">Transcription regulation</keyword>
<dbReference type="Gene3D" id="1.10.10.10">
    <property type="entry name" value="Winged helix-like DNA-binding domain superfamily/Winged helix DNA-binding domain"/>
    <property type="match status" value="1"/>
</dbReference>
<evidence type="ECO:0000313" key="7">
    <source>
        <dbReference type="Proteomes" id="UP000823201"/>
    </source>
</evidence>
<dbReference type="Proteomes" id="UP000823201">
    <property type="component" value="Unassembled WGS sequence"/>
</dbReference>
<dbReference type="SUPFAM" id="SSF46785">
    <property type="entry name" value="Winged helix' DNA-binding domain"/>
    <property type="match status" value="1"/>
</dbReference>